<protein>
    <submittedName>
        <fullName evidence="3">Toll/interleukin-1 receptor domain-containing protein</fullName>
    </submittedName>
</protein>
<dbReference type="InterPro" id="IPR000157">
    <property type="entry name" value="TIR_dom"/>
</dbReference>
<organism evidence="3 4">
    <name type="scientific">Lientehia hominis</name>
    <dbReference type="NCBI Taxonomy" id="2897778"/>
    <lineage>
        <taxon>Bacteria</taxon>
        <taxon>Bacillati</taxon>
        <taxon>Bacillota</taxon>
        <taxon>Clostridia</taxon>
        <taxon>Lachnospirales</taxon>
        <taxon>Lachnospiraceae</taxon>
        <taxon>Lientehia</taxon>
    </lineage>
</organism>
<dbReference type="PROSITE" id="PS50104">
    <property type="entry name" value="TIR"/>
    <property type="match status" value="1"/>
</dbReference>
<keyword evidence="4" id="KW-1185">Reference proteome</keyword>
<dbReference type="SUPFAM" id="SSF48452">
    <property type="entry name" value="TPR-like"/>
    <property type="match status" value="1"/>
</dbReference>
<dbReference type="Pfam" id="PF19789">
    <property type="entry name" value="DUF6273"/>
    <property type="match status" value="1"/>
</dbReference>
<comment type="caution">
    <text evidence="3">The sequence shown here is derived from an EMBL/GenBank/DDBJ whole genome shotgun (WGS) entry which is preliminary data.</text>
</comment>
<gene>
    <name evidence="3" type="ORF">LQE92_09495</name>
</gene>
<proteinExistence type="predicted"/>
<evidence type="ECO:0000256" key="1">
    <source>
        <dbReference type="SAM" id="Coils"/>
    </source>
</evidence>
<dbReference type="Gene3D" id="1.25.40.10">
    <property type="entry name" value="Tetratricopeptide repeat domain"/>
    <property type="match status" value="1"/>
</dbReference>
<feature type="domain" description="TIR" evidence="2">
    <location>
        <begin position="154"/>
        <end position="300"/>
    </location>
</feature>
<feature type="coiled-coil region" evidence="1">
    <location>
        <begin position="502"/>
        <end position="539"/>
    </location>
</feature>
<dbReference type="SMART" id="SM00028">
    <property type="entry name" value="TPR"/>
    <property type="match status" value="4"/>
</dbReference>
<dbReference type="Gene3D" id="3.40.50.10140">
    <property type="entry name" value="Toll/interleukin-1 receptor homology (TIR) domain"/>
    <property type="match status" value="1"/>
</dbReference>
<reference evidence="3 4" key="1">
    <citation type="submission" date="2021-11" db="EMBL/GenBank/DDBJ databases">
        <title>Lacrimispora sp. nov. NSJ-141 isolated from human feces.</title>
        <authorList>
            <person name="Abdugheni R."/>
        </authorList>
    </citation>
    <scope>NUCLEOTIDE SEQUENCE [LARGE SCALE GENOMIC DNA]</scope>
    <source>
        <strain evidence="3 4">NSJ-141</strain>
    </source>
</reference>
<dbReference type="InterPro" id="IPR011990">
    <property type="entry name" value="TPR-like_helical_dom_sf"/>
</dbReference>
<dbReference type="InterPro" id="IPR019734">
    <property type="entry name" value="TPR_rpt"/>
</dbReference>
<evidence type="ECO:0000313" key="3">
    <source>
        <dbReference type="EMBL" id="MCD2492863.1"/>
    </source>
</evidence>
<dbReference type="InterPro" id="IPR035897">
    <property type="entry name" value="Toll_tir_struct_dom_sf"/>
</dbReference>
<dbReference type="Proteomes" id="UP001299265">
    <property type="component" value="Unassembled WGS sequence"/>
</dbReference>
<dbReference type="Pfam" id="PF13676">
    <property type="entry name" value="TIR_2"/>
    <property type="match status" value="1"/>
</dbReference>
<sequence>MIVFKCKMCGGTLEFQEGATVATCEYCGSQQSLPKLDSERRANLYDRANHFRRNNEFDKAMSLYETILNEDKTDAEAYWSIVLCRYGIEYVDDPQTHRRLPTVNRTQYTSIFMDEDYKAAVACADSEQKSVYEKEAAIIDDIQKNILAISQNEEAFDVFICYKESDTEGRRTPDSVLANDLYYQLAEEGFKVFFSRITLEDKLGSAYEPYIFAALNSARVMVVIGTRPEYFQAAWVKNEWSRYLALIKNGEKKTLIPAYKDMDPYDLPEEFSYLQAQDMAKLGFLQDLIRGIKKIVGDTVSAPFSSASNTPVQKDDDEPDTAPLIRRAFLFLEDRDWSSADEYCERVLDLEPENAMAYVGKLMAETQTAVQEELSSCPAPFTENNNYQKALRFGDEQLKERLTNYNQTILDRLEFQKNDKVYVEALSIMESAKTNYDYKQAAELFRKISEFKDSTVKAAACDKLAEETRLEKLYASAVENKSYGSVTSLRTAIDHFSKIPDYKDSASLKEECKRTLEQLEMEEEKKQAAKERKQKKKKVIKTLVVLAFLITGIAIAINIPKIKYEKAVAYHEQGEYLRAVPLFLKLENYKDSQDYLTAEYNIAIEYLNNRKYDSALELFTALESFKDSYDYIWRYELRKHKVGTIVSFGNYGNAEDKKAIYWEILEVKKGRMLLISNDGLAYMPYNHSGTESSSWEESSLRAWLNKDFLNEAFSPKEQEKILSTFDGSANISSEIDDFFLDKVFLLSDEERNLYANDYFNNISAAYYVQKPEKVSSNDDFLGCWMREGKIIKPEADYTDAVSYDSIQLVCPAIWVSLD</sequence>
<evidence type="ECO:0000259" key="2">
    <source>
        <dbReference type="PROSITE" id="PS50104"/>
    </source>
</evidence>
<dbReference type="InterPro" id="IPR046240">
    <property type="entry name" value="DUF6273"/>
</dbReference>
<dbReference type="RefSeq" id="WP_231062743.1">
    <property type="nucleotide sequence ID" value="NZ_JAJNOR010000005.1"/>
</dbReference>
<keyword evidence="3" id="KW-0675">Receptor</keyword>
<evidence type="ECO:0000313" key="4">
    <source>
        <dbReference type="Proteomes" id="UP001299265"/>
    </source>
</evidence>
<dbReference type="SUPFAM" id="SSF52200">
    <property type="entry name" value="Toll/Interleukin receptor TIR domain"/>
    <property type="match status" value="1"/>
</dbReference>
<name>A0AAP2RL57_9FIRM</name>
<dbReference type="AlphaFoldDB" id="A0AAP2RL57"/>
<accession>A0AAP2RL57</accession>
<dbReference type="EMBL" id="JAJNOR010000005">
    <property type="protein sequence ID" value="MCD2492863.1"/>
    <property type="molecule type" value="Genomic_DNA"/>
</dbReference>
<dbReference type="GO" id="GO:0007165">
    <property type="term" value="P:signal transduction"/>
    <property type="evidence" value="ECO:0007669"/>
    <property type="project" value="InterPro"/>
</dbReference>
<keyword evidence="1" id="KW-0175">Coiled coil</keyword>